<accession>A0A8K0N7E6</accession>
<dbReference type="FunFam" id="3.80.10.10:FF:000095">
    <property type="entry name" value="LRR receptor-like serine/threonine-protein kinase GSO1"/>
    <property type="match status" value="1"/>
</dbReference>
<reference evidence="10" key="2">
    <citation type="submission" date="2019-07" db="EMBL/GenBank/DDBJ databases">
        <authorList>
            <person name="Yang Y."/>
            <person name="Bocs S."/>
            <person name="Baudouin L."/>
        </authorList>
    </citation>
    <scope>NUCLEOTIDE SEQUENCE</scope>
    <source>
        <tissue evidence="10">Spear leaf of Hainan Tall coconut</tissue>
    </source>
</reference>
<proteinExistence type="predicted"/>
<keyword evidence="11" id="KW-1185">Reference proteome</keyword>
<evidence type="ECO:0000256" key="4">
    <source>
        <dbReference type="ARBA" id="ARBA00022729"/>
    </source>
</evidence>
<dbReference type="InterPro" id="IPR032675">
    <property type="entry name" value="LRR_dom_sf"/>
</dbReference>
<dbReference type="SMART" id="SM00369">
    <property type="entry name" value="LRR_TYP"/>
    <property type="match status" value="5"/>
</dbReference>
<reference evidence="10" key="1">
    <citation type="journal article" date="2017" name="Gigascience">
        <title>The genome draft of coconut (Cocos nucifera).</title>
        <authorList>
            <person name="Xiao Y."/>
            <person name="Xu P."/>
            <person name="Fan H."/>
            <person name="Baudouin L."/>
            <person name="Xia W."/>
            <person name="Bocs S."/>
            <person name="Xu J."/>
            <person name="Li Q."/>
            <person name="Guo A."/>
            <person name="Zhou L."/>
            <person name="Li J."/>
            <person name="Wu Y."/>
            <person name="Ma Z."/>
            <person name="Armero A."/>
            <person name="Issali A.E."/>
            <person name="Liu N."/>
            <person name="Peng M."/>
            <person name="Yang Y."/>
        </authorList>
    </citation>
    <scope>NUCLEOTIDE SEQUENCE</scope>
    <source>
        <tissue evidence="10">Spear leaf of Hainan Tall coconut</tissue>
    </source>
</reference>
<dbReference type="InterPro" id="IPR001611">
    <property type="entry name" value="Leu-rich_rpt"/>
</dbReference>
<dbReference type="Gene3D" id="3.80.10.10">
    <property type="entry name" value="Ribonuclease Inhibitor"/>
    <property type="match status" value="2"/>
</dbReference>
<evidence type="ECO:0000256" key="7">
    <source>
        <dbReference type="ARBA" id="ARBA00023136"/>
    </source>
</evidence>
<evidence type="ECO:0000256" key="3">
    <source>
        <dbReference type="ARBA" id="ARBA00022692"/>
    </source>
</evidence>
<name>A0A8K0N7E6_COCNU</name>
<protein>
    <submittedName>
        <fullName evidence="10">Putative Leucine-rich repeat</fullName>
    </submittedName>
</protein>
<feature type="domain" description="Disease resistance R13L4/SHOC-2-like LRR" evidence="9">
    <location>
        <begin position="235"/>
        <end position="335"/>
    </location>
</feature>
<dbReference type="PANTHER" id="PTHR48060">
    <property type="entry name" value="DNA DAMAGE-REPAIR/TOLERATION PROTEIN DRT100"/>
    <property type="match status" value="1"/>
</dbReference>
<keyword evidence="3" id="KW-0812">Transmembrane</keyword>
<evidence type="ECO:0000256" key="1">
    <source>
        <dbReference type="ARBA" id="ARBA00004167"/>
    </source>
</evidence>
<sequence>MLLCWKEAADGLYDERRRPWPCAGGARILTGVDPLNEKEGREPVLSVFVRQKMMPLFDHATKEKLAMVKIAAKERIDPSVPLLHDGQQNLVMVTGDHTARRSPRQRDLGANARCGHWISQWQGDSREGRIPVSPPTRRASSAPGTPPPTAAPPGPAWPATQPPAASPTSPARASPPAPTSSPTPPSPPVALPQLQPPLRRHPPVHLCIPSSRLRWLFLSSNRLSGAIPPSIFASRALAELALSENQLSGAIPATIGQLTALEKLDLHDNSLTGAIPEEIGILCKLTHLDLSENQISGGIPESIGELSKLMVLYLNQNHLTGGIPSSISGMASLQFCQMSENSLNGNLAASIGALPRIQRLILENNQLTGELPAAIGSLATLTDVFFSGDGFTGKIPSRFGNLARLQTLDLSRNHLSGPIPPELSKLRNLQALDPSFNPLFPQPGGPPSWLAGTNLFKLMLAGTGPSWLAGTNLFKLMLAGTGVTGPLPEWLSSASSISILDLSSNNLTGELPRWIGRMKGLSLLNISNNGAQAPPAGAGKGDAGPLGHYRTLDVSRNRFTGRLDEDIGELLAMNAVVRNRFTGGLDEDIGELARDAVEWLVVSENPGLGGRIPATMGRIRGTGSPEGDDGEDSRNRFTGGLDEDIGELARDAVEWLVVSENPRLGGRIPATMGRMEALKVVGLAGGGNTGGGDWTWRG</sequence>
<dbReference type="InterPro" id="IPR053211">
    <property type="entry name" value="DNA_repair-toleration"/>
</dbReference>
<keyword evidence="4" id="KW-0732">Signal</keyword>
<dbReference type="PANTHER" id="PTHR48060:SF21">
    <property type="entry name" value="L DOMAIN-LIKE PROTEIN"/>
    <property type="match status" value="1"/>
</dbReference>
<dbReference type="Proteomes" id="UP000797356">
    <property type="component" value="Chromosome 9"/>
</dbReference>
<feature type="region of interest" description="Disordered" evidence="8">
    <location>
        <begin position="119"/>
        <end position="197"/>
    </location>
</feature>
<comment type="subcellular location">
    <subcellularLocation>
        <location evidence="1">Membrane</location>
        <topology evidence="1">Single-pass membrane protein</topology>
    </subcellularLocation>
</comment>
<evidence type="ECO:0000313" key="10">
    <source>
        <dbReference type="EMBL" id="KAG1360631.1"/>
    </source>
</evidence>
<evidence type="ECO:0000256" key="6">
    <source>
        <dbReference type="ARBA" id="ARBA00022989"/>
    </source>
</evidence>
<dbReference type="InterPro" id="IPR055414">
    <property type="entry name" value="LRR_R13L4/SHOC2-like"/>
</dbReference>
<dbReference type="GO" id="GO:0016020">
    <property type="term" value="C:membrane"/>
    <property type="evidence" value="ECO:0007669"/>
    <property type="project" value="UniProtKB-SubCell"/>
</dbReference>
<dbReference type="AlphaFoldDB" id="A0A8K0N7E6"/>
<keyword evidence="2" id="KW-0433">Leucine-rich repeat</keyword>
<gene>
    <name evidence="10" type="ORF">COCNU_09G000940</name>
</gene>
<keyword evidence="5" id="KW-0677">Repeat</keyword>
<dbReference type="OrthoDB" id="616005at2759"/>
<evidence type="ECO:0000256" key="2">
    <source>
        <dbReference type="ARBA" id="ARBA00022614"/>
    </source>
</evidence>
<dbReference type="InterPro" id="IPR003591">
    <property type="entry name" value="Leu-rich_rpt_typical-subtyp"/>
</dbReference>
<feature type="compositionally biased region" description="Pro residues" evidence="8">
    <location>
        <begin position="144"/>
        <end position="165"/>
    </location>
</feature>
<organism evidence="10 11">
    <name type="scientific">Cocos nucifera</name>
    <name type="common">Coconut palm</name>
    <dbReference type="NCBI Taxonomy" id="13894"/>
    <lineage>
        <taxon>Eukaryota</taxon>
        <taxon>Viridiplantae</taxon>
        <taxon>Streptophyta</taxon>
        <taxon>Embryophyta</taxon>
        <taxon>Tracheophyta</taxon>
        <taxon>Spermatophyta</taxon>
        <taxon>Magnoliopsida</taxon>
        <taxon>Liliopsida</taxon>
        <taxon>Arecaceae</taxon>
        <taxon>Arecoideae</taxon>
        <taxon>Cocoseae</taxon>
        <taxon>Attaleinae</taxon>
        <taxon>Cocos</taxon>
    </lineage>
</organism>
<keyword evidence="7" id="KW-0472">Membrane</keyword>
<dbReference type="Pfam" id="PF23598">
    <property type="entry name" value="LRR_14"/>
    <property type="match status" value="1"/>
</dbReference>
<feature type="compositionally biased region" description="Pro residues" evidence="8">
    <location>
        <begin position="173"/>
        <end position="190"/>
    </location>
</feature>
<dbReference type="Pfam" id="PF00560">
    <property type="entry name" value="LRR_1"/>
    <property type="match status" value="4"/>
</dbReference>
<dbReference type="PRINTS" id="PR00019">
    <property type="entry name" value="LEURICHRPT"/>
</dbReference>
<comment type="caution">
    <text evidence="10">The sequence shown here is derived from an EMBL/GenBank/DDBJ whole genome shotgun (WGS) entry which is preliminary data.</text>
</comment>
<evidence type="ECO:0000259" key="9">
    <source>
        <dbReference type="Pfam" id="PF23598"/>
    </source>
</evidence>
<keyword evidence="6" id="KW-1133">Transmembrane helix</keyword>
<dbReference type="SUPFAM" id="SSF52058">
    <property type="entry name" value="L domain-like"/>
    <property type="match status" value="1"/>
</dbReference>
<feature type="region of interest" description="Disordered" evidence="8">
    <location>
        <begin position="612"/>
        <end position="641"/>
    </location>
</feature>
<dbReference type="EMBL" id="CM017880">
    <property type="protein sequence ID" value="KAG1360631.1"/>
    <property type="molecule type" value="Genomic_DNA"/>
</dbReference>
<evidence type="ECO:0000256" key="5">
    <source>
        <dbReference type="ARBA" id="ARBA00022737"/>
    </source>
</evidence>
<evidence type="ECO:0000256" key="8">
    <source>
        <dbReference type="SAM" id="MobiDB-lite"/>
    </source>
</evidence>
<evidence type="ECO:0000313" key="11">
    <source>
        <dbReference type="Proteomes" id="UP000797356"/>
    </source>
</evidence>